<reference evidence="1 3" key="2">
    <citation type="submission" date="2016-10" db="EMBL/GenBank/DDBJ databases">
        <authorList>
            <person name="Varghese N."/>
            <person name="Submissions S."/>
        </authorList>
    </citation>
    <scope>NUCLEOTIDE SEQUENCE [LARGE SCALE GENOMIC DNA]</scope>
    <source>
        <strain evidence="1 3">DSM 282</strain>
    </source>
</reference>
<reference evidence="2 4" key="1">
    <citation type="submission" date="2016-10" db="EMBL/GenBank/DDBJ databases">
        <authorList>
            <person name="de Groot N.N."/>
        </authorList>
    </citation>
    <scope>NUCLEOTIDE SEQUENCE [LARGE SCALE GENOMIC DNA]</scope>
    <source>
        <strain evidence="2 4">DSM 381</strain>
    </source>
</reference>
<keyword evidence="3" id="KW-1185">Reference proteome</keyword>
<dbReference type="Proteomes" id="UP000199579">
    <property type="component" value="Unassembled WGS sequence"/>
</dbReference>
<evidence type="ECO:0000313" key="4">
    <source>
        <dbReference type="Proteomes" id="UP000199579"/>
    </source>
</evidence>
<dbReference type="InterPro" id="IPR021747">
    <property type="entry name" value="DUF3313"/>
</dbReference>
<name>A0A1I4F4D3_9GAMM</name>
<sequence length="267" mass="29174">MPGKGLDERIGTAGAFACRFHVLGRSIAGHHRSIRQEARSKTMERSRIVVTGVLLSALLLGSCTSQVTKPEQYSGFLTDYSQLQETTSATGQPVMRWVAPGFKPDNYRNVLVQSIRFYPTPSPTDQISAQALEDLQAYLSEQVRGAFARRFKVSDLSTAQRAGVPAEQTLILRAAITGVSARTKSLKPYEVLPIALVAAGAMTAAGKRDLSTELFVEAELFDASTGKPVLQVVRKGFGKELENREEQVTLKTLKGVVDGMVRDIDRF</sequence>
<proteinExistence type="predicted"/>
<dbReference type="RefSeq" id="WP_244541126.1">
    <property type="nucleotide sequence ID" value="NZ_FOKJ01000067.1"/>
</dbReference>
<dbReference type="Proteomes" id="UP000198861">
    <property type="component" value="Unassembled WGS sequence"/>
</dbReference>
<protein>
    <recommendedName>
        <fullName evidence="5">DUF3313 domain-containing protein</fullName>
    </recommendedName>
</protein>
<evidence type="ECO:0000313" key="1">
    <source>
        <dbReference type="EMBL" id="SFB51379.1"/>
    </source>
</evidence>
<dbReference type="EMBL" id="FOKJ01000067">
    <property type="protein sequence ID" value="SFB51379.1"/>
    <property type="molecule type" value="Genomic_DNA"/>
</dbReference>
<evidence type="ECO:0000313" key="3">
    <source>
        <dbReference type="Proteomes" id="UP000198861"/>
    </source>
</evidence>
<dbReference type="Pfam" id="PF11769">
    <property type="entry name" value="DUF3313"/>
    <property type="match status" value="1"/>
</dbReference>
<dbReference type="AlphaFoldDB" id="A0A1I4F4D3"/>
<evidence type="ECO:0000313" key="2">
    <source>
        <dbReference type="EMBL" id="SFL11707.1"/>
    </source>
</evidence>
<organism evidence="2 4">
    <name type="scientific">Azotobacter beijerinckii</name>
    <dbReference type="NCBI Taxonomy" id="170623"/>
    <lineage>
        <taxon>Bacteria</taxon>
        <taxon>Pseudomonadati</taxon>
        <taxon>Pseudomonadota</taxon>
        <taxon>Gammaproteobacteria</taxon>
        <taxon>Pseudomonadales</taxon>
        <taxon>Pseudomonadaceae</taxon>
        <taxon>Azotobacter</taxon>
    </lineage>
</organism>
<accession>A0A1I4F4D3</accession>
<dbReference type="EMBL" id="FOSX01000059">
    <property type="protein sequence ID" value="SFL11707.1"/>
    <property type="molecule type" value="Genomic_DNA"/>
</dbReference>
<evidence type="ECO:0008006" key="5">
    <source>
        <dbReference type="Google" id="ProtNLM"/>
    </source>
</evidence>
<gene>
    <name evidence="1" type="ORF">SAMN04244571_03407</name>
    <name evidence="2" type="ORF">SAMN04244574_03176</name>
</gene>